<dbReference type="GO" id="GO:0003700">
    <property type="term" value="F:DNA-binding transcription factor activity"/>
    <property type="evidence" value="ECO:0007669"/>
    <property type="project" value="InterPro"/>
</dbReference>
<reference evidence="5 6" key="1">
    <citation type="submission" date="2018-01" db="EMBL/GenBank/DDBJ databases">
        <title>Draft genome sequence of Sphaerisporangium sp. 7K107.</title>
        <authorList>
            <person name="Sahin N."/>
            <person name="Saygin H."/>
            <person name="Ay H."/>
        </authorList>
    </citation>
    <scope>NUCLEOTIDE SEQUENCE [LARGE SCALE GENOMIC DNA]</scope>
    <source>
        <strain evidence="5 6">7K107</strain>
    </source>
</reference>
<comment type="caution">
    <text evidence="5">The sequence shown here is derived from an EMBL/GenBank/DDBJ whole genome shotgun (WGS) entry which is preliminary data.</text>
</comment>
<dbReference type="SUPFAM" id="SSF46689">
    <property type="entry name" value="Homeodomain-like"/>
    <property type="match status" value="1"/>
</dbReference>
<dbReference type="InterPro" id="IPR050204">
    <property type="entry name" value="AraC_XylS_family_regulators"/>
</dbReference>
<evidence type="ECO:0000256" key="2">
    <source>
        <dbReference type="ARBA" id="ARBA00023125"/>
    </source>
</evidence>
<dbReference type="InterPro" id="IPR035418">
    <property type="entry name" value="AraC-bd_2"/>
</dbReference>
<keyword evidence="1" id="KW-0805">Transcription regulation</keyword>
<dbReference type="Pfam" id="PF12833">
    <property type="entry name" value="HTH_18"/>
    <property type="match status" value="1"/>
</dbReference>
<keyword evidence="6" id="KW-1185">Reference proteome</keyword>
<gene>
    <name evidence="5" type="ORF">C1I98_15955</name>
</gene>
<dbReference type="Pfam" id="PF14525">
    <property type="entry name" value="AraC_binding_2"/>
    <property type="match status" value="1"/>
</dbReference>
<dbReference type="InterPro" id="IPR018060">
    <property type="entry name" value="HTH_AraC"/>
</dbReference>
<keyword evidence="3" id="KW-0804">Transcription</keyword>
<evidence type="ECO:0000313" key="5">
    <source>
        <dbReference type="EMBL" id="PZG45168.1"/>
    </source>
</evidence>
<dbReference type="PANTHER" id="PTHR46796">
    <property type="entry name" value="HTH-TYPE TRANSCRIPTIONAL ACTIVATOR RHAS-RELATED"/>
    <property type="match status" value="1"/>
</dbReference>
<sequence>MRTSTRTDRLSVSDRLDWWEQIDVKATIPTRGSECENGFRASLCAMDIGALQLHAFRFPSPQVFRAPELIGCFDSNVYVLWLAMSGTMQITQRRRSAALAPGDLVIYDSSYPFTGSTHGDPIDSFAGLQLHVPKSLVPLPGDKLTRLTATRLPAQSGIGAVVRRHLVGLTRHIADCTATDAALLATITLDLFAALCAHHLEAPAVRPSQTPTRALQERILAFIHRNLADPRLTADAIAAAHQISTRHLYKLFQEQEVSVAAWIRQRRLERCRHDLADPHLNARPIHAVAARWGFPNKGHFSRLFRATYGIPPAEYRRQVQREPEVAVC</sequence>
<dbReference type="InterPro" id="IPR020449">
    <property type="entry name" value="Tscrpt_reg_AraC-type_HTH"/>
</dbReference>
<dbReference type="InterPro" id="IPR009057">
    <property type="entry name" value="Homeodomain-like_sf"/>
</dbReference>
<dbReference type="PROSITE" id="PS01124">
    <property type="entry name" value="HTH_ARAC_FAMILY_2"/>
    <property type="match status" value="1"/>
</dbReference>
<dbReference type="AlphaFoldDB" id="A0A2W2H6W3"/>
<organism evidence="5 6">
    <name type="scientific">Spongiactinospora gelatinilytica</name>
    <dbReference type="NCBI Taxonomy" id="2666298"/>
    <lineage>
        <taxon>Bacteria</taxon>
        <taxon>Bacillati</taxon>
        <taxon>Actinomycetota</taxon>
        <taxon>Actinomycetes</taxon>
        <taxon>Streptosporangiales</taxon>
        <taxon>Streptosporangiaceae</taxon>
        <taxon>Spongiactinospora</taxon>
    </lineage>
</organism>
<dbReference type="Proteomes" id="UP000248544">
    <property type="component" value="Unassembled WGS sequence"/>
</dbReference>
<evidence type="ECO:0000313" key="6">
    <source>
        <dbReference type="Proteomes" id="UP000248544"/>
    </source>
</evidence>
<evidence type="ECO:0000259" key="4">
    <source>
        <dbReference type="PROSITE" id="PS01124"/>
    </source>
</evidence>
<accession>A0A2W2H6W3</accession>
<evidence type="ECO:0000256" key="3">
    <source>
        <dbReference type="ARBA" id="ARBA00023163"/>
    </source>
</evidence>
<evidence type="ECO:0000256" key="1">
    <source>
        <dbReference type="ARBA" id="ARBA00023015"/>
    </source>
</evidence>
<dbReference type="SMART" id="SM00342">
    <property type="entry name" value="HTH_ARAC"/>
    <property type="match status" value="1"/>
</dbReference>
<dbReference type="RefSeq" id="WP_111168245.1">
    <property type="nucleotide sequence ID" value="NZ_POUA01000110.1"/>
</dbReference>
<feature type="domain" description="HTH araC/xylS-type" evidence="4">
    <location>
        <begin position="217"/>
        <end position="318"/>
    </location>
</feature>
<protein>
    <submittedName>
        <fullName evidence="5">AraC family transcriptional regulator</fullName>
    </submittedName>
</protein>
<proteinExistence type="predicted"/>
<dbReference type="GO" id="GO:0043565">
    <property type="term" value="F:sequence-specific DNA binding"/>
    <property type="evidence" value="ECO:0007669"/>
    <property type="project" value="InterPro"/>
</dbReference>
<keyword evidence="2" id="KW-0238">DNA-binding</keyword>
<name>A0A2W2H6W3_9ACTN</name>
<dbReference type="PANTHER" id="PTHR46796:SF6">
    <property type="entry name" value="ARAC SUBFAMILY"/>
    <property type="match status" value="1"/>
</dbReference>
<dbReference type="Gene3D" id="1.10.10.60">
    <property type="entry name" value="Homeodomain-like"/>
    <property type="match status" value="1"/>
</dbReference>
<dbReference type="EMBL" id="POUA01000110">
    <property type="protein sequence ID" value="PZG45168.1"/>
    <property type="molecule type" value="Genomic_DNA"/>
</dbReference>
<dbReference type="PRINTS" id="PR00032">
    <property type="entry name" value="HTHARAC"/>
</dbReference>